<evidence type="ECO:0000256" key="3">
    <source>
        <dbReference type="ARBA" id="ARBA00038984"/>
    </source>
</evidence>
<comment type="similarity">
    <text evidence="1">Belongs to the Gfo/Idh/MocA family.</text>
</comment>
<comment type="catalytic activity">
    <reaction evidence="5">
        <text>D-xylose + NADP(+) = D-xylono-1,5-lactone + NADPH + H(+)</text>
        <dbReference type="Rhea" id="RHEA:22000"/>
        <dbReference type="ChEBI" id="CHEBI:15378"/>
        <dbReference type="ChEBI" id="CHEBI:15867"/>
        <dbReference type="ChEBI" id="CHEBI:53455"/>
        <dbReference type="ChEBI" id="CHEBI:57783"/>
        <dbReference type="ChEBI" id="CHEBI:58349"/>
        <dbReference type="EC" id="1.1.1.179"/>
    </reaction>
</comment>
<dbReference type="GO" id="GO:0047837">
    <property type="term" value="F:D-xylose 1-dehydrogenase (NADP+) activity"/>
    <property type="evidence" value="ECO:0007669"/>
    <property type="project" value="UniProtKB-EC"/>
</dbReference>
<dbReference type="InterPro" id="IPR050984">
    <property type="entry name" value="Gfo/Idh/MocA_domain"/>
</dbReference>
<dbReference type="EMBL" id="LR725649">
    <property type="protein sequence ID" value="VWO96451.1"/>
    <property type="molecule type" value="Genomic_DNA"/>
</dbReference>
<feature type="domain" description="Gfo/Idh/MocA-like oxidoreductase N-terminal" evidence="6">
    <location>
        <begin position="128"/>
        <end position="222"/>
    </location>
</feature>
<evidence type="ECO:0000259" key="6">
    <source>
        <dbReference type="Pfam" id="PF01408"/>
    </source>
</evidence>
<dbReference type="InterPro" id="IPR036291">
    <property type="entry name" value="NAD(P)-bd_dom_sf"/>
</dbReference>
<proteinExistence type="inferred from homology"/>
<evidence type="ECO:0000256" key="2">
    <source>
        <dbReference type="ARBA" id="ARBA00023002"/>
    </source>
</evidence>
<evidence type="ECO:0000256" key="1">
    <source>
        <dbReference type="ARBA" id="ARBA00010928"/>
    </source>
</evidence>
<dbReference type="SUPFAM" id="SSF51735">
    <property type="entry name" value="NAD(P)-binding Rossmann-fold domains"/>
    <property type="match status" value="1"/>
</dbReference>
<dbReference type="Pfam" id="PF01408">
    <property type="entry name" value="GFO_IDH_MocA"/>
    <property type="match status" value="1"/>
</dbReference>
<dbReference type="Gene3D" id="3.40.50.720">
    <property type="entry name" value="NAD(P)-binding Rossmann-like Domain"/>
    <property type="match status" value="1"/>
</dbReference>
<dbReference type="AlphaFoldDB" id="A0A5K1JXA6"/>
<keyword evidence="2" id="KW-0560">Oxidoreductase</keyword>
<evidence type="ECO:0000256" key="5">
    <source>
        <dbReference type="ARBA" id="ARBA00049233"/>
    </source>
</evidence>
<evidence type="ECO:0000256" key="4">
    <source>
        <dbReference type="ARBA" id="ARBA00042988"/>
    </source>
</evidence>
<gene>
    <name evidence="7" type="primary">Q5ZUZ0</name>
</gene>
<reference evidence="7" key="1">
    <citation type="submission" date="2019-10" db="EMBL/GenBank/DDBJ databases">
        <authorList>
            <person name="Nor Muhammad N."/>
        </authorList>
    </citation>
    <scope>NUCLEOTIDE SEQUENCE</scope>
</reference>
<dbReference type="GO" id="GO:0000166">
    <property type="term" value="F:nucleotide binding"/>
    <property type="evidence" value="ECO:0007669"/>
    <property type="project" value="InterPro"/>
</dbReference>
<dbReference type="PANTHER" id="PTHR22604">
    <property type="entry name" value="OXIDOREDUCTASES"/>
    <property type="match status" value="1"/>
</dbReference>
<dbReference type="InterPro" id="IPR000683">
    <property type="entry name" value="Gfo/Idh/MocA-like_OxRdtase_N"/>
</dbReference>
<sequence>MRFSSCFSDGGHLECDGLGIAEPEDGASSIFEDSDFRQFYVVRSSVRPGPRLSYTPSLRLRTTYTSEKRQQHGDDPADFQHQLSTFLEQYLQSEARKVPKSENALRLGILSTAAINKAAVIYPARTHGGVIVSAIASRELNTAQEAAKRFDIPQAYGSYEELLNEPGIDAVYISVPNGMHGEMARKALNAGKHVLLEKPFTANADEARSIVKLAAEKHLVLVEAFHWQYHDTTRLTGSSSRSPPHTG</sequence>
<name>A0A5K1JXA6_9APHY</name>
<accession>A0A5K1JXA6</accession>
<organism evidence="7">
    <name type="scientific">Ganoderma boninense</name>
    <dbReference type="NCBI Taxonomy" id="34458"/>
    <lineage>
        <taxon>Eukaryota</taxon>
        <taxon>Fungi</taxon>
        <taxon>Dikarya</taxon>
        <taxon>Basidiomycota</taxon>
        <taxon>Agaricomycotina</taxon>
        <taxon>Agaricomycetes</taxon>
        <taxon>Polyporales</taxon>
        <taxon>Polyporaceae</taxon>
        <taxon>Ganoderma</taxon>
    </lineage>
</organism>
<dbReference type="PANTHER" id="PTHR22604:SF105">
    <property type="entry name" value="TRANS-1,2-DIHYDROBENZENE-1,2-DIOL DEHYDROGENASE"/>
    <property type="match status" value="1"/>
</dbReference>
<evidence type="ECO:0000313" key="7">
    <source>
        <dbReference type="EMBL" id="VWO96451.1"/>
    </source>
</evidence>
<protein>
    <recommendedName>
        <fullName evidence="3">D-xylose 1-dehydrogenase (NADP(+), D-xylono-1,5-lactone-forming)</fullName>
        <ecNumber evidence="3">1.1.1.179</ecNumber>
    </recommendedName>
    <alternativeName>
        <fullName evidence="4">D-xylose-NADP dehydrogenase</fullName>
    </alternativeName>
</protein>
<dbReference type="EC" id="1.1.1.179" evidence="3"/>